<feature type="domain" description="CXXC-type" evidence="14">
    <location>
        <begin position="279"/>
        <end position="325"/>
    </location>
</feature>
<keyword evidence="11" id="KW-0539">Nucleus</keyword>
<dbReference type="InterPro" id="IPR003347">
    <property type="entry name" value="JmjC_dom"/>
</dbReference>
<dbReference type="PROSITE" id="PS51058">
    <property type="entry name" value="ZF_CXXC"/>
    <property type="match status" value="1"/>
</dbReference>
<dbReference type="CDD" id="cd21783">
    <property type="entry name" value="CTD_Jhd1-like"/>
    <property type="match status" value="1"/>
</dbReference>
<evidence type="ECO:0000256" key="9">
    <source>
        <dbReference type="ARBA" id="ARBA00023015"/>
    </source>
</evidence>
<keyword evidence="9" id="KW-0805">Transcription regulation</keyword>
<evidence type="ECO:0000256" key="8">
    <source>
        <dbReference type="ARBA" id="ARBA00023004"/>
    </source>
</evidence>
<evidence type="ECO:0000256" key="13">
    <source>
        <dbReference type="SAM" id="MobiDB-lite"/>
    </source>
</evidence>
<dbReference type="AlphaFoldDB" id="A0AAW0VRQ8"/>
<dbReference type="Pfam" id="PF02008">
    <property type="entry name" value="zf-CXXC"/>
    <property type="match status" value="1"/>
</dbReference>
<dbReference type="PANTHER" id="PTHR23123">
    <property type="entry name" value="PHD/F-BOX CONTAINING PROTEIN"/>
    <property type="match status" value="1"/>
</dbReference>
<comment type="subcellular location">
    <subcellularLocation>
        <location evidence="1">Nucleus</location>
    </subcellularLocation>
</comment>
<dbReference type="Gene3D" id="1.20.58.1360">
    <property type="match status" value="1"/>
</dbReference>
<evidence type="ECO:0000256" key="4">
    <source>
        <dbReference type="ARBA" id="ARBA00022833"/>
    </source>
</evidence>
<evidence type="ECO:0000313" key="17">
    <source>
        <dbReference type="Proteomes" id="UP001445076"/>
    </source>
</evidence>
<feature type="non-terminal residue" evidence="16">
    <location>
        <position position="1"/>
    </location>
</feature>
<dbReference type="InterPro" id="IPR002857">
    <property type="entry name" value="Znf_CXXC"/>
</dbReference>
<keyword evidence="5" id="KW-0156">Chromatin regulator</keyword>
<evidence type="ECO:0000256" key="1">
    <source>
        <dbReference type="ARBA" id="ARBA00004123"/>
    </source>
</evidence>
<evidence type="ECO:0000259" key="15">
    <source>
        <dbReference type="PROSITE" id="PS51184"/>
    </source>
</evidence>
<evidence type="ECO:0000256" key="3">
    <source>
        <dbReference type="ARBA" id="ARBA00022771"/>
    </source>
</evidence>
<dbReference type="Proteomes" id="UP001445076">
    <property type="component" value="Unassembled WGS sequence"/>
</dbReference>
<dbReference type="InterPro" id="IPR041070">
    <property type="entry name" value="JHD"/>
</dbReference>
<evidence type="ECO:0008006" key="18">
    <source>
        <dbReference type="Google" id="ProtNLM"/>
    </source>
</evidence>
<feature type="region of interest" description="Disordered" evidence="13">
    <location>
        <begin position="248"/>
        <end position="271"/>
    </location>
</feature>
<keyword evidence="3 12" id="KW-0863">Zinc-finger</keyword>
<protein>
    <recommendedName>
        <fullName evidence="18">[Histone H3]-dimethyl-L-lysine(36) demethylase</fullName>
    </recommendedName>
</protein>
<dbReference type="GO" id="GO:0003677">
    <property type="term" value="F:DNA binding"/>
    <property type="evidence" value="ECO:0007669"/>
    <property type="project" value="InterPro"/>
</dbReference>
<evidence type="ECO:0000256" key="10">
    <source>
        <dbReference type="ARBA" id="ARBA00023163"/>
    </source>
</evidence>
<dbReference type="PROSITE" id="PS51184">
    <property type="entry name" value="JMJC"/>
    <property type="match status" value="1"/>
</dbReference>
<keyword evidence="7" id="KW-0560">Oxidoreductase</keyword>
<name>A0AAW0VRQ8_CHEQU</name>
<dbReference type="SUPFAM" id="SSF51197">
    <property type="entry name" value="Clavaminate synthase-like"/>
    <property type="match status" value="1"/>
</dbReference>
<sequence>IFWLIPPTERNLQLYEQWVLSGKQSDIFFGDTVDKCARIELYQGNTFFIPTGWIHAVYTPEDSLVFGGNFLHSFGIEKQLRVAQVEDATHVPSKFRYPFFTEMLWYVLERYVHVLLGRTHLSLPPDEQEKYLKYLASKMKANNNNQLNEEGKEGEPKLDIHMTIPPDKHIHLTQYELHGLKAIVMYLHALPNSKKCVPELITDPIALIRDVRTVVEKHRYDKSDLAKTSTPVLEWWTREPTKFGVKRPLGENTGGGIKRRRRNSDENRIVGLPPNAAKVRHRRVRCKLCESCLREDCKKCGFCLDMVKYGGPGTMKQTCKMKKCSQ</sequence>
<dbReference type="GO" id="GO:0005634">
    <property type="term" value="C:nucleus"/>
    <property type="evidence" value="ECO:0007669"/>
    <property type="project" value="UniProtKB-SubCell"/>
</dbReference>
<evidence type="ECO:0000256" key="11">
    <source>
        <dbReference type="ARBA" id="ARBA00023242"/>
    </source>
</evidence>
<dbReference type="Gene3D" id="2.60.120.650">
    <property type="entry name" value="Cupin"/>
    <property type="match status" value="1"/>
</dbReference>
<feature type="domain" description="JmjC" evidence="15">
    <location>
        <begin position="1"/>
        <end position="87"/>
    </location>
</feature>
<dbReference type="EMBL" id="JARKIK010001675">
    <property type="protein sequence ID" value="KAK8719627.1"/>
    <property type="molecule type" value="Genomic_DNA"/>
</dbReference>
<gene>
    <name evidence="16" type="ORF">OTU49_013902</name>
</gene>
<evidence type="ECO:0000256" key="6">
    <source>
        <dbReference type="ARBA" id="ARBA00022964"/>
    </source>
</evidence>
<reference evidence="16 17" key="1">
    <citation type="journal article" date="2024" name="BMC Genomics">
        <title>Genome assembly of redclaw crayfish (Cherax quadricarinatus) provides insights into its immune adaptation and hypoxia tolerance.</title>
        <authorList>
            <person name="Liu Z."/>
            <person name="Zheng J."/>
            <person name="Li H."/>
            <person name="Fang K."/>
            <person name="Wang S."/>
            <person name="He J."/>
            <person name="Zhou D."/>
            <person name="Weng S."/>
            <person name="Chi M."/>
            <person name="Gu Z."/>
            <person name="He J."/>
            <person name="Li F."/>
            <person name="Wang M."/>
        </authorList>
    </citation>
    <scope>NUCLEOTIDE SEQUENCE [LARGE SCALE GENOMIC DNA]</scope>
    <source>
        <strain evidence="16">ZL_2023a</strain>
    </source>
</reference>
<keyword evidence="4" id="KW-0862">Zinc</keyword>
<keyword evidence="10" id="KW-0804">Transcription</keyword>
<feature type="non-terminal residue" evidence="16">
    <location>
        <position position="326"/>
    </location>
</feature>
<dbReference type="GO" id="GO:0051213">
    <property type="term" value="F:dioxygenase activity"/>
    <property type="evidence" value="ECO:0007669"/>
    <property type="project" value="UniProtKB-KW"/>
</dbReference>
<keyword evidence="6" id="KW-0223">Dioxygenase</keyword>
<accession>A0AAW0VRQ8</accession>
<dbReference type="InterPro" id="IPR050690">
    <property type="entry name" value="JHDM1_Histone_Demethylase"/>
</dbReference>
<evidence type="ECO:0000256" key="12">
    <source>
        <dbReference type="PROSITE-ProRule" id="PRU00509"/>
    </source>
</evidence>
<keyword evidence="2" id="KW-0479">Metal-binding</keyword>
<proteinExistence type="predicted"/>
<evidence type="ECO:0000313" key="16">
    <source>
        <dbReference type="EMBL" id="KAK8719627.1"/>
    </source>
</evidence>
<keyword evidence="8" id="KW-0408">Iron</keyword>
<evidence type="ECO:0000259" key="14">
    <source>
        <dbReference type="PROSITE" id="PS51058"/>
    </source>
</evidence>
<organism evidence="16 17">
    <name type="scientific">Cherax quadricarinatus</name>
    <name type="common">Australian red claw crayfish</name>
    <dbReference type="NCBI Taxonomy" id="27406"/>
    <lineage>
        <taxon>Eukaryota</taxon>
        <taxon>Metazoa</taxon>
        <taxon>Ecdysozoa</taxon>
        <taxon>Arthropoda</taxon>
        <taxon>Crustacea</taxon>
        <taxon>Multicrustacea</taxon>
        <taxon>Malacostraca</taxon>
        <taxon>Eumalacostraca</taxon>
        <taxon>Eucarida</taxon>
        <taxon>Decapoda</taxon>
        <taxon>Pleocyemata</taxon>
        <taxon>Astacidea</taxon>
        <taxon>Parastacoidea</taxon>
        <taxon>Parastacidae</taxon>
        <taxon>Cherax</taxon>
    </lineage>
</organism>
<evidence type="ECO:0000256" key="5">
    <source>
        <dbReference type="ARBA" id="ARBA00022853"/>
    </source>
</evidence>
<dbReference type="GO" id="GO:0008270">
    <property type="term" value="F:zinc ion binding"/>
    <property type="evidence" value="ECO:0007669"/>
    <property type="project" value="UniProtKB-KW"/>
</dbReference>
<dbReference type="GO" id="GO:0006325">
    <property type="term" value="P:chromatin organization"/>
    <property type="evidence" value="ECO:0007669"/>
    <property type="project" value="UniProtKB-KW"/>
</dbReference>
<evidence type="ECO:0000256" key="2">
    <source>
        <dbReference type="ARBA" id="ARBA00022723"/>
    </source>
</evidence>
<comment type="caution">
    <text evidence="16">The sequence shown here is derived from an EMBL/GenBank/DDBJ whole genome shotgun (WGS) entry which is preliminary data.</text>
</comment>
<evidence type="ECO:0000256" key="7">
    <source>
        <dbReference type="ARBA" id="ARBA00023002"/>
    </source>
</evidence>
<dbReference type="Pfam" id="PF17811">
    <property type="entry name" value="JHD"/>
    <property type="match status" value="1"/>
</dbReference>
<keyword evidence="17" id="KW-1185">Reference proteome</keyword>